<evidence type="ECO:0000256" key="3">
    <source>
        <dbReference type="ARBA" id="ARBA00022737"/>
    </source>
</evidence>
<dbReference type="PROSITE" id="PS50023">
    <property type="entry name" value="LIM_DOMAIN_2"/>
    <property type="match status" value="2"/>
</dbReference>
<dbReference type="PROSITE" id="PS50071">
    <property type="entry name" value="HOMEOBOX_2"/>
    <property type="match status" value="1"/>
</dbReference>
<keyword evidence="4 10" id="KW-0862">Zinc</keyword>
<dbReference type="PANTHER" id="PTHR24208">
    <property type="entry name" value="LIM/HOMEOBOX PROTEIN LHX"/>
    <property type="match status" value="1"/>
</dbReference>
<keyword evidence="8 9" id="KW-0539">Nucleus</keyword>
<dbReference type="Pfam" id="PF00412">
    <property type="entry name" value="LIM"/>
    <property type="match status" value="2"/>
</dbReference>
<dbReference type="InterPro" id="IPR009057">
    <property type="entry name" value="Homeodomain-like_sf"/>
</dbReference>
<keyword evidence="5 10" id="KW-0440">LIM domain</keyword>
<protein>
    <submittedName>
        <fullName evidence="16">Homeobox domain-containing protein</fullName>
    </submittedName>
</protein>
<dbReference type="SMART" id="SM00132">
    <property type="entry name" value="LIM"/>
    <property type="match status" value="2"/>
</dbReference>
<reference evidence="16" key="1">
    <citation type="submission" date="2017-02" db="UniProtKB">
        <authorList>
            <consortium name="WormBaseParasite"/>
        </authorList>
    </citation>
    <scope>IDENTIFICATION</scope>
</reference>
<keyword evidence="15" id="KW-1185">Reference proteome</keyword>
<evidence type="ECO:0000259" key="14">
    <source>
        <dbReference type="PROSITE" id="PS50071"/>
    </source>
</evidence>
<feature type="region of interest" description="Disordered" evidence="12">
    <location>
        <begin position="168"/>
        <end position="215"/>
    </location>
</feature>
<evidence type="ECO:0000256" key="8">
    <source>
        <dbReference type="ARBA" id="ARBA00023242"/>
    </source>
</evidence>
<dbReference type="InterPro" id="IPR050453">
    <property type="entry name" value="LIM_Homeobox_TF"/>
</dbReference>
<organism evidence="15 16">
    <name type="scientific">Parastrongyloides trichosuri</name>
    <name type="common">Possum-specific nematode worm</name>
    <dbReference type="NCBI Taxonomy" id="131310"/>
    <lineage>
        <taxon>Eukaryota</taxon>
        <taxon>Metazoa</taxon>
        <taxon>Ecdysozoa</taxon>
        <taxon>Nematoda</taxon>
        <taxon>Chromadorea</taxon>
        <taxon>Rhabditida</taxon>
        <taxon>Tylenchina</taxon>
        <taxon>Panagrolaimomorpha</taxon>
        <taxon>Strongyloidoidea</taxon>
        <taxon>Strongyloididae</taxon>
        <taxon>Parastrongyloides</taxon>
    </lineage>
</organism>
<feature type="domain" description="LIM zinc-binding" evidence="13">
    <location>
        <begin position="14"/>
        <end position="73"/>
    </location>
</feature>
<sequence>MPQLLENIDTNTNSCCYTCKNPIKDRFMLTSDNCFWHEKCLRCYDCKIELTEKFFKIDGVQVCKKDYTKRVGNKCGSCKKQIDKTEMVRRIKGKIYHINCFKCSKCLKLFDTGDKICGQEDGTFVCEKDLLILQGQQYDNRTLNNQECLEEKEILHEDDDEEDCIMEEDGESNSTSFNELNENDQLSPNQDNNNDSNKYDHDLISKRRGPRTTIKSRQLEILKSAFNATPKPTRHIREQLAQETGLSMRVIQVWFQNRRSKERRLKQMRLTGGRRDSRRNRPFSSAENNPSITHDFMPVESLMSNVDHHTNQQIIYGTSAHSTPPFFNDVYPQGASESSLLANQQLIDCASGNLFNNNINNLMLQTNYNYVNHHHNKDIPAHVTGNLISMSQLTQLTTLTSQHDVPSSQQPLTPPSNNIMYFDDSCSLTNNNNNPPPSLRPPPPMQAFNILQQHNNDSTNIKNENDDVGMSLW</sequence>
<keyword evidence="7 9" id="KW-0371">Homeobox</keyword>
<dbReference type="CDD" id="cd08368">
    <property type="entry name" value="LIM"/>
    <property type="match status" value="1"/>
</dbReference>
<evidence type="ECO:0000256" key="2">
    <source>
        <dbReference type="ARBA" id="ARBA00022723"/>
    </source>
</evidence>
<dbReference type="GO" id="GO:0046872">
    <property type="term" value="F:metal ion binding"/>
    <property type="evidence" value="ECO:0007669"/>
    <property type="project" value="UniProtKB-KW"/>
</dbReference>
<evidence type="ECO:0000256" key="5">
    <source>
        <dbReference type="ARBA" id="ARBA00023038"/>
    </source>
</evidence>
<proteinExistence type="predicted"/>
<dbReference type="GO" id="GO:0030182">
    <property type="term" value="P:neuron differentiation"/>
    <property type="evidence" value="ECO:0007669"/>
    <property type="project" value="TreeGrafter"/>
</dbReference>
<evidence type="ECO:0000256" key="6">
    <source>
        <dbReference type="ARBA" id="ARBA00023125"/>
    </source>
</evidence>
<feature type="compositionally biased region" description="Polar residues" evidence="12">
    <location>
        <begin position="172"/>
        <end position="196"/>
    </location>
</feature>
<feature type="domain" description="LIM zinc-binding" evidence="13">
    <location>
        <begin position="74"/>
        <end position="136"/>
    </location>
</feature>
<evidence type="ECO:0000313" key="15">
    <source>
        <dbReference type="Proteomes" id="UP000038045"/>
    </source>
</evidence>
<dbReference type="AlphaFoldDB" id="A0A0N5A5E8"/>
<name>A0A0N5A5E8_PARTI</name>
<evidence type="ECO:0000259" key="13">
    <source>
        <dbReference type="PROSITE" id="PS50023"/>
    </source>
</evidence>
<feature type="region of interest" description="Disordered" evidence="12">
    <location>
        <begin position="270"/>
        <end position="292"/>
    </location>
</feature>
<accession>A0A0N5A5E8</accession>
<dbReference type="Gene3D" id="2.10.110.10">
    <property type="entry name" value="Cysteine Rich Protein"/>
    <property type="match status" value="2"/>
</dbReference>
<dbReference type="PROSITE" id="PS00027">
    <property type="entry name" value="HOMEOBOX_1"/>
    <property type="match status" value="1"/>
</dbReference>
<dbReference type="PANTHER" id="PTHR24208:SF105">
    <property type="entry name" value="DLIM1"/>
    <property type="match status" value="1"/>
</dbReference>
<dbReference type="GO" id="GO:0000981">
    <property type="term" value="F:DNA-binding transcription factor activity, RNA polymerase II-specific"/>
    <property type="evidence" value="ECO:0007669"/>
    <property type="project" value="InterPro"/>
</dbReference>
<dbReference type="SMART" id="SM00389">
    <property type="entry name" value="HOX"/>
    <property type="match status" value="1"/>
</dbReference>
<dbReference type="SUPFAM" id="SSF57716">
    <property type="entry name" value="Glucocorticoid receptor-like (DNA-binding domain)"/>
    <property type="match status" value="1"/>
</dbReference>
<evidence type="ECO:0000256" key="4">
    <source>
        <dbReference type="ARBA" id="ARBA00022833"/>
    </source>
</evidence>
<keyword evidence="6 9" id="KW-0238">DNA-binding</keyword>
<evidence type="ECO:0000256" key="12">
    <source>
        <dbReference type="SAM" id="MobiDB-lite"/>
    </source>
</evidence>
<comment type="subcellular location">
    <subcellularLocation>
        <location evidence="1 9 11">Nucleus</location>
    </subcellularLocation>
</comment>
<feature type="compositionally biased region" description="Polar residues" evidence="12">
    <location>
        <begin position="282"/>
        <end position="292"/>
    </location>
</feature>
<dbReference type="WBParaSite" id="PTRK_0001693100.1">
    <property type="protein sequence ID" value="PTRK_0001693100.1"/>
    <property type="gene ID" value="PTRK_0001693100"/>
</dbReference>
<dbReference type="STRING" id="131310.A0A0N5A5E8"/>
<dbReference type="PROSITE" id="PS00478">
    <property type="entry name" value="LIM_DOMAIN_1"/>
    <property type="match status" value="2"/>
</dbReference>
<dbReference type="Proteomes" id="UP000038045">
    <property type="component" value="Unplaced"/>
</dbReference>
<evidence type="ECO:0000256" key="7">
    <source>
        <dbReference type="ARBA" id="ARBA00023155"/>
    </source>
</evidence>
<feature type="DNA-binding region" description="Homeobox" evidence="9">
    <location>
        <begin position="207"/>
        <end position="266"/>
    </location>
</feature>
<dbReference type="InterPro" id="IPR001781">
    <property type="entry name" value="Znf_LIM"/>
</dbReference>
<dbReference type="FunFam" id="1.10.10.60:FF:000075">
    <property type="entry name" value="LIM/homeobox protein Lhx1"/>
    <property type="match status" value="1"/>
</dbReference>
<dbReference type="GO" id="GO:0005634">
    <property type="term" value="C:nucleus"/>
    <property type="evidence" value="ECO:0007669"/>
    <property type="project" value="UniProtKB-SubCell"/>
</dbReference>
<dbReference type="GO" id="GO:0000977">
    <property type="term" value="F:RNA polymerase II transcription regulatory region sequence-specific DNA binding"/>
    <property type="evidence" value="ECO:0007669"/>
    <property type="project" value="TreeGrafter"/>
</dbReference>
<keyword evidence="2 10" id="KW-0479">Metal-binding</keyword>
<dbReference type="Pfam" id="PF00046">
    <property type="entry name" value="Homeodomain"/>
    <property type="match status" value="1"/>
</dbReference>
<dbReference type="SUPFAM" id="SSF46689">
    <property type="entry name" value="Homeodomain-like"/>
    <property type="match status" value="1"/>
</dbReference>
<dbReference type="CDD" id="cd00086">
    <property type="entry name" value="homeodomain"/>
    <property type="match status" value="1"/>
</dbReference>
<dbReference type="InterPro" id="IPR017970">
    <property type="entry name" value="Homeobox_CS"/>
</dbReference>
<evidence type="ECO:0000256" key="1">
    <source>
        <dbReference type="ARBA" id="ARBA00004123"/>
    </source>
</evidence>
<dbReference type="Gene3D" id="1.10.10.60">
    <property type="entry name" value="Homeodomain-like"/>
    <property type="match status" value="1"/>
</dbReference>
<keyword evidence="3" id="KW-0677">Repeat</keyword>
<evidence type="ECO:0000256" key="10">
    <source>
        <dbReference type="PROSITE-ProRule" id="PRU00125"/>
    </source>
</evidence>
<evidence type="ECO:0000313" key="16">
    <source>
        <dbReference type="WBParaSite" id="PTRK_0001693100.1"/>
    </source>
</evidence>
<dbReference type="InterPro" id="IPR001356">
    <property type="entry name" value="HD"/>
</dbReference>
<feature type="domain" description="Homeobox" evidence="14">
    <location>
        <begin position="205"/>
        <end position="265"/>
    </location>
</feature>
<evidence type="ECO:0000256" key="9">
    <source>
        <dbReference type="PROSITE-ProRule" id="PRU00108"/>
    </source>
</evidence>
<evidence type="ECO:0000256" key="11">
    <source>
        <dbReference type="RuleBase" id="RU000682"/>
    </source>
</evidence>